<reference evidence="4" key="1">
    <citation type="submission" date="2014-04" db="EMBL/GenBank/DDBJ databases">
        <title>In planta biocontrol of soil-borne Fusarium wilt of banana through a plant endophytic bacterium, Burkholderia cenocepacia 869T2.</title>
        <authorList>
            <person name="Ho Y.-N."/>
            <person name="Chiang H.-M."/>
            <person name="Chao C.-P."/>
            <person name="Su C.-C."/>
            <person name="Hsu H.-F."/>
            <person name="Guo C.-T."/>
            <person name="Hsieh J.-L."/>
            <person name="Huang C.-C."/>
        </authorList>
    </citation>
    <scope>NUCLEOTIDE SEQUENCE [LARGE SCALE GENOMIC DNA]</scope>
    <source>
        <strain evidence="4">869T2</strain>
    </source>
</reference>
<proteinExistence type="inferred from homology"/>
<evidence type="ECO:0000256" key="1">
    <source>
        <dbReference type="ARBA" id="ARBA00010790"/>
    </source>
</evidence>
<organism evidence="4">
    <name type="scientific">Burkholderia cenocepacia</name>
    <dbReference type="NCBI Taxonomy" id="95486"/>
    <lineage>
        <taxon>Bacteria</taxon>
        <taxon>Pseudomonadati</taxon>
        <taxon>Pseudomonadota</taxon>
        <taxon>Betaproteobacteria</taxon>
        <taxon>Burkholderiales</taxon>
        <taxon>Burkholderiaceae</taxon>
        <taxon>Burkholderia</taxon>
        <taxon>Burkholderia cepacia complex</taxon>
    </lineage>
</organism>
<dbReference type="EMBL" id="JJOA01000032">
    <property type="protein sequence ID" value="KEA56221.1"/>
    <property type="molecule type" value="Genomic_DNA"/>
</dbReference>
<evidence type="ECO:0000259" key="3">
    <source>
        <dbReference type="Pfam" id="PF05199"/>
    </source>
</evidence>
<dbReference type="PANTHER" id="PTHR11552:SF147">
    <property type="entry name" value="CHOLINE DEHYDROGENASE, MITOCHONDRIAL"/>
    <property type="match status" value="1"/>
</dbReference>
<dbReference type="InterPro" id="IPR007867">
    <property type="entry name" value="GMC_OxRtase_C"/>
</dbReference>
<keyword evidence="2" id="KW-0520">NAD</keyword>
<dbReference type="GO" id="GO:0016614">
    <property type="term" value="F:oxidoreductase activity, acting on CH-OH group of donors"/>
    <property type="evidence" value="ECO:0007669"/>
    <property type="project" value="InterPro"/>
</dbReference>
<accession>A0A071MI88</accession>
<protein>
    <recommendedName>
        <fullName evidence="3">Glucose-methanol-choline oxidoreductase C-terminal domain-containing protein</fullName>
    </recommendedName>
</protein>
<dbReference type="SUPFAM" id="SSF51905">
    <property type="entry name" value="FAD/NAD(P)-binding domain"/>
    <property type="match status" value="1"/>
</dbReference>
<sequence>MALNLLDDERDLDRLVDGFKRMAVLQASASMQAVTKDPFPASYSEKVRQVAMLSIKNKIITDVLAKLLDGPAPLRSLLMRRVVAGGPTLDELLADDDALRGFIRGACVGVWHASCTCRMGSDHDPLAVTDEFARVRNIDGLRVVDASIFPIVPGANTNAPTLMVAEKIASELLLV</sequence>
<feature type="domain" description="Glucose-methanol-choline oxidoreductase C-terminal" evidence="3">
    <location>
        <begin position="2"/>
        <end position="165"/>
    </location>
</feature>
<dbReference type="Pfam" id="PF05199">
    <property type="entry name" value="GMC_oxred_C"/>
    <property type="match status" value="1"/>
</dbReference>
<dbReference type="Gene3D" id="3.30.410.40">
    <property type="match status" value="1"/>
</dbReference>
<evidence type="ECO:0000313" key="4">
    <source>
        <dbReference type="EMBL" id="KEA56221.1"/>
    </source>
</evidence>
<dbReference type="Gene3D" id="3.50.50.60">
    <property type="entry name" value="FAD/NAD(P)-binding domain"/>
    <property type="match status" value="1"/>
</dbReference>
<gene>
    <name evidence="4" type="ORF">DT99_28300</name>
</gene>
<evidence type="ECO:0000256" key="2">
    <source>
        <dbReference type="ARBA" id="ARBA00023027"/>
    </source>
</evidence>
<dbReference type="InterPro" id="IPR012132">
    <property type="entry name" value="GMC_OxRdtase"/>
</dbReference>
<comment type="caution">
    <text evidence="4">The sequence shown here is derived from an EMBL/GenBank/DDBJ whole genome shotgun (WGS) entry which is preliminary data.</text>
</comment>
<dbReference type="PANTHER" id="PTHR11552">
    <property type="entry name" value="GLUCOSE-METHANOL-CHOLINE GMC OXIDOREDUCTASE"/>
    <property type="match status" value="1"/>
</dbReference>
<name>A0A071MI88_9BURK</name>
<dbReference type="GO" id="GO:0050660">
    <property type="term" value="F:flavin adenine dinucleotide binding"/>
    <property type="evidence" value="ECO:0007669"/>
    <property type="project" value="InterPro"/>
</dbReference>
<dbReference type="AlphaFoldDB" id="A0A071MI88"/>
<comment type="similarity">
    <text evidence="1">Belongs to the GMC oxidoreductase family.</text>
</comment>
<dbReference type="InterPro" id="IPR036188">
    <property type="entry name" value="FAD/NAD-bd_sf"/>
</dbReference>